<dbReference type="AlphaFoldDB" id="C0PT81"/>
<dbReference type="PANTHER" id="PTHR31585:SF2">
    <property type="entry name" value="FOLATE-BIOPTERIN TRANSPORTER 7-RELATED"/>
    <property type="match status" value="1"/>
</dbReference>
<comment type="subcellular location">
    <subcellularLocation>
        <location evidence="1">Membrane</location>
        <topology evidence="1">Multi-pass membrane protein</topology>
    </subcellularLocation>
</comment>
<dbReference type="InterPro" id="IPR036259">
    <property type="entry name" value="MFS_trans_sf"/>
</dbReference>
<feature type="transmembrane region" description="Helical" evidence="8">
    <location>
        <begin position="143"/>
        <end position="165"/>
    </location>
</feature>
<evidence type="ECO:0000256" key="5">
    <source>
        <dbReference type="ARBA" id="ARBA00022989"/>
    </source>
</evidence>
<organism evidence="9">
    <name type="scientific">Picea sitchensis</name>
    <name type="common">Sitka spruce</name>
    <name type="synonym">Pinus sitchensis</name>
    <dbReference type="NCBI Taxonomy" id="3332"/>
    <lineage>
        <taxon>Eukaryota</taxon>
        <taxon>Viridiplantae</taxon>
        <taxon>Streptophyta</taxon>
        <taxon>Embryophyta</taxon>
        <taxon>Tracheophyta</taxon>
        <taxon>Spermatophyta</taxon>
        <taxon>Pinopsida</taxon>
        <taxon>Pinidae</taxon>
        <taxon>Conifers I</taxon>
        <taxon>Pinales</taxon>
        <taxon>Pinaceae</taxon>
        <taxon>Picea</taxon>
    </lineage>
</organism>
<feature type="transmembrane region" description="Helical" evidence="8">
    <location>
        <begin position="100"/>
        <end position="122"/>
    </location>
</feature>
<protein>
    <recommendedName>
        <fullName evidence="10">Major facilitator superfamily (MFS) profile domain-containing protein</fullName>
    </recommendedName>
</protein>
<dbReference type="Pfam" id="PF03092">
    <property type="entry name" value="BT1"/>
    <property type="match status" value="1"/>
</dbReference>
<keyword evidence="4 8" id="KW-0812">Transmembrane</keyword>
<keyword evidence="5 8" id="KW-1133">Transmembrane helix</keyword>
<evidence type="ECO:0000313" key="9">
    <source>
        <dbReference type="EMBL" id="ACN41021.1"/>
    </source>
</evidence>
<dbReference type="GO" id="GO:0016020">
    <property type="term" value="C:membrane"/>
    <property type="evidence" value="ECO:0007669"/>
    <property type="project" value="UniProtKB-SubCell"/>
</dbReference>
<dbReference type="EMBL" id="BT071567">
    <property type="protein sequence ID" value="ACN41021.1"/>
    <property type="molecule type" value="mRNA"/>
</dbReference>
<feature type="transmembrane region" description="Helical" evidence="8">
    <location>
        <begin position="74"/>
        <end position="94"/>
    </location>
</feature>
<name>C0PT81_PICSI</name>
<dbReference type="InterPro" id="IPR039309">
    <property type="entry name" value="BT1"/>
</dbReference>
<dbReference type="PANTHER" id="PTHR31585">
    <property type="entry name" value="FOLATE-BIOPTERIN TRANSPORTER 1, CHLOROPLASTIC"/>
    <property type="match status" value="1"/>
</dbReference>
<evidence type="ECO:0000256" key="7">
    <source>
        <dbReference type="SAM" id="MobiDB-lite"/>
    </source>
</evidence>
<evidence type="ECO:0000256" key="4">
    <source>
        <dbReference type="ARBA" id="ARBA00022692"/>
    </source>
</evidence>
<evidence type="ECO:0000256" key="8">
    <source>
        <dbReference type="SAM" id="Phobius"/>
    </source>
</evidence>
<sequence>MELSVFTVLIGVGYWIQGFRCFPWLAVNFYLMNTLRVDSSTLQLLMTSANLPMVAKPIYGIISDAVYIAGAHRLPYIIIGGLLQAISWGAIVFIPAAGSSVYIMTSFLLVSNLGASIVEIATDALVAETGKKAKASSSGELQSFAWIAMAAGGIMGNLFGGIAISQVDAKTMFIIFGFLLSIQVMACLTVDEKSFGLPSSQKVPGLENNSTKEKVDAPSVTERLGESPMPNKSFSSESKCDEFGTQAIKSKRAAECAVMKSVQNQVSDLLGALKKPQIAYSLAWFAVSYAMIPI</sequence>
<evidence type="ECO:0008006" key="10">
    <source>
        <dbReference type="Google" id="ProtNLM"/>
    </source>
</evidence>
<reference evidence="9" key="1">
    <citation type="submission" date="2009-02" db="EMBL/GenBank/DDBJ databases">
        <title>Full length sequence-verified cDNA sequences from Sitka spruce (Picea sitchensis).</title>
        <authorList>
            <person name="Reid K.E."/>
            <person name="Liao N."/>
            <person name="Ralph S."/>
            <person name="Kolosova N."/>
            <person name="Oddy C."/>
            <person name="Moore R."/>
            <person name="Mayo M."/>
            <person name="Wagner S."/>
            <person name="King J."/>
            <person name="Yanchuk A."/>
            <person name="Holt R."/>
            <person name="Jones S."/>
            <person name="Marra M."/>
            <person name="Ritland C.E."/>
            <person name="Ritland K."/>
            <person name="Bohlmann J."/>
        </authorList>
    </citation>
    <scope>NUCLEOTIDE SEQUENCE</scope>
    <source>
        <tissue evidence="9">Bark</tissue>
    </source>
</reference>
<dbReference type="OMA" id="WHLMIFL"/>
<keyword evidence="6 8" id="KW-0472">Membrane</keyword>
<keyword evidence="3" id="KW-0813">Transport</keyword>
<feature type="transmembrane region" description="Helical" evidence="8">
    <location>
        <begin position="171"/>
        <end position="190"/>
    </location>
</feature>
<feature type="region of interest" description="Disordered" evidence="7">
    <location>
        <begin position="201"/>
        <end position="238"/>
    </location>
</feature>
<dbReference type="SUPFAM" id="SSF103473">
    <property type="entry name" value="MFS general substrate transporter"/>
    <property type="match status" value="1"/>
</dbReference>
<evidence type="ECO:0000256" key="3">
    <source>
        <dbReference type="ARBA" id="ARBA00022448"/>
    </source>
</evidence>
<evidence type="ECO:0000256" key="6">
    <source>
        <dbReference type="ARBA" id="ARBA00023136"/>
    </source>
</evidence>
<evidence type="ECO:0000256" key="1">
    <source>
        <dbReference type="ARBA" id="ARBA00004141"/>
    </source>
</evidence>
<proteinExistence type="evidence at transcript level"/>
<accession>C0PT81</accession>
<dbReference type="Gene3D" id="1.20.1250.20">
    <property type="entry name" value="MFS general substrate transporter like domains"/>
    <property type="match status" value="1"/>
</dbReference>
<evidence type="ECO:0000256" key="2">
    <source>
        <dbReference type="ARBA" id="ARBA00007015"/>
    </source>
</evidence>
<comment type="similarity">
    <text evidence="2">Belongs to the major facilitator superfamily. Folate-biopterin transporter (TC 2.A.71) family.</text>
</comment>